<gene>
    <name evidence="2" type="ORF">Y10_27610</name>
</gene>
<dbReference type="Proteomes" id="UP001143543">
    <property type="component" value="Unassembled WGS sequence"/>
</dbReference>
<dbReference type="Pfam" id="PF13858">
    <property type="entry name" value="DUF4199"/>
    <property type="match status" value="1"/>
</dbReference>
<evidence type="ECO:0008006" key="4">
    <source>
        <dbReference type="Google" id="ProtNLM"/>
    </source>
</evidence>
<sequence>METQANSTKIMISNGVIVGVGTVLASAILYVAGLIKSTGWAANLLWFILMIALIVAGFNTFKKNNNGFLSLGQALKIGMGIAVIAGVITSLYQVAFNEFIDPELVKSITDEQLQKSLEMNPDMTQEQLDASRKMVEFFSSPGVIVGAGILWNCFVGFVISLISGLIMKKTEDSF</sequence>
<feature type="transmembrane region" description="Helical" evidence="1">
    <location>
        <begin position="12"/>
        <end position="32"/>
    </location>
</feature>
<keyword evidence="3" id="KW-1185">Reference proteome</keyword>
<dbReference type="EMBL" id="BRVO01000003">
    <property type="protein sequence ID" value="GLB50393.1"/>
    <property type="molecule type" value="Genomic_DNA"/>
</dbReference>
<keyword evidence="1" id="KW-0812">Transmembrane</keyword>
<feature type="transmembrane region" description="Helical" evidence="1">
    <location>
        <begin position="44"/>
        <end position="61"/>
    </location>
</feature>
<dbReference type="RefSeq" id="WP_281766017.1">
    <property type="nucleotide sequence ID" value="NZ_BRVO01000003.1"/>
</dbReference>
<evidence type="ECO:0000313" key="2">
    <source>
        <dbReference type="EMBL" id="GLB50393.1"/>
    </source>
</evidence>
<organism evidence="2 3">
    <name type="scientific">Neptunitalea lumnitzerae</name>
    <dbReference type="NCBI Taxonomy" id="2965509"/>
    <lineage>
        <taxon>Bacteria</taxon>
        <taxon>Pseudomonadati</taxon>
        <taxon>Bacteroidota</taxon>
        <taxon>Flavobacteriia</taxon>
        <taxon>Flavobacteriales</taxon>
        <taxon>Flavobacteriaceae</taxon>
        <taxon>Neptunitalea</taxon>
    </lineage>
</organism>
<keyword evidence="1" id="KW-1133">Transmembrane helix</keyword>
<name>A0ABQ5MLV7_9FLAO</name>
<protein>
    <recommendedName>
        <fullName evidence="4">DUF4199 domain-containing protein</fullName>
    </recommendedName>
</protein>
<accession>A0ABQ5MLV7</accession>
<keyword evidence="1" id="KW-0472">Membrane</keyword>
<evidence type="ECO:0000313" key="3">
    <source>
        <dbReference type="Proteomes" id="UP001143543"/>
    </source>
</evidence>
<reference evidence="2" key="1">
    <citation type="submission" date="2022-07" db="EMBL/GenBank/DDBJ databases">
        <title>Taxonomy of Novel Oxalotrophic and Methylotrophic Bacteria.</title>
        <authorList>
            <person name="Sahin N."/>
            <person name="Tani A."/>
        </authorList>
    </citation>
    <scope>NUCLEOTIDE SEQUENCE</scope>
    <source>
        <strain evidence="2">Y10</strain>
    </source>
</reference>
<feature type="transmembrane region" description="Helical" evidence="1">
    <location>
        <begin position="143"/>
        <end position="167"/>
    </location>
</feature>
<dbReference type="InterPro" id="IPR025250">
    <property type="entry name" value="DUF4199"/>
</dbReference>
<evidence type="ECO:0000256" key="1">
    <source>
        <dbReference type="SAM" id="Phobius"/>
    </source>
</evidence>
<feature type="transmembrane region" description="Helical" evidence="1">
    <location>
        <begin position="73"/>
        <end position="95"/>
    </location>
</feature>
<comment type="caution">
    <text evidence="2">The sequence shown here is derived from an EMBL/GenBank/DDBJ whole genome shotgun (WGS) entry which is preliminary data.</text>
</comment>
<proteinExistence type="predicted"/>